<protein>
    <submittedName>
        <fullName evidence="1">Uncharacterized protein</fullName>
    </submittedName>
</protein>
<gene>
    <name evidence="1" type="ORF">CEXT_34171</name>
</gene>
<dbReference type="Proteomes" id="UP001054945">
    <property type="component" value="Unassembled WGS sequence"/>
</dbReference>
<evidence type="ECO:0000313" key="1">
    <source>
        <dbReference type="EMBL" id="GIX96549.1"/>
    </source>
</evidence>
<keyword evidence="2" id="KW-1185">Reference proteome</keyword>
<sequence length="85" mass="9680">MECLRVARHLSRGLLTPQKKEFFSLTLWRGVEAMIAVCTSMMVSFIEEEECGRDHLCVEFLRGSHVLSLSHWSVWGGRGHCANDT</sequence>
<reference evidence="1 2" key="1">
    <citation type="submission" date="2021-06" db="EMBL/GenBank/DDBJ databases">
        <title>Caerostris extrusa draft genome.</title>
        <authorList>
            <person name="Kono N."/>
            <person name="Arakawa K."/>
        </authorList>
    </citation>
    <scope>NUCLEOTIDE SEQUENCE [LARGE SCALE GENOMIC DNA]</scope>
</reference>
<accession>A0AAV4PHI6</accession>
<dbReference type="AlphaFoldDB" id="A0AAV4PHI6"/>
<evidence type="ECO:0000313" key="2">
    <source>
        <dbReference type="Proteomes" id="UP001054945"/>
    </source>
</evidence>
<comment type="caution">
    <text evidence="1">The sequence shown here is derived from an EMBL/GenBank/DDBJ whole genome shotgun (WGS) entry which is preliminary data.</text>
</comment>
<proteinExistence type="predicted"/>
<organism evidence="1 2">
    <name type="scientific">Caerostris extrusa</name>
    <name type="common">Bark spider</name>
    <name type="synonym">Caerostris bankana</name>
    <dbReference type="NCBI Taxonomy" id="172846"/>
    <lineage>
        <taxon>Eukaryota</taxon>
        <taxon>Metazoa</taxon>
        <taxon>Ecdysozoa</taxon>
        <taxon>Arthropoda</taxon>
        <taxon>Chelicerata</taxon>
        <taxon>Arachnida</taxon>
        <taxon>Araneae</taxon>
        <taxon>Araneomorphae</taxon>
        <taxon>Entelegynae</taxon>
        <taxon>Araneoidea</taxon>
        <taxon>Araneidae</taxon>
        <taxon>Caerostris</taxon>
    </lineage>
</organism>
<name>A0AAV4PHI6_CAEEX</name>
<dbReference type="EMBL" id="BPLR01004662">
    <property type="protein sequence ID" value="GIX96549.1"/>
    <property type="molecule type" value="Genomic_DNA"/>
</dbReference>